<dbReference type="RefSeq" id="XP_022950002.1">
    <property type="nucleotide sequence ID" value="XM_023094234.1"/>
</dbReference>
<feature type="repeat" description="PPR" evidence="3">
    <location>
        <begin position="155"/>
        <end position="185"/>
    </location>
</feature>
<dbReference type="Pfam" id="PF13041">
    <property type="entry name" value="PPR_2"/>
    <property type="match status" value="4"/>
</dbReference>
<proteinExistence type="inferred from homology"/>
<dbReference type="InterPro" id="IPR011990">
    <property type="entry name" value="TPR-like_helical_dom_sf"/>
</dbReference>
<feature type="repeat" description="PPR" evidence="3">
    <location>
        <begin position="588"/>
        <end position="622"/>
    </location>
</feature>
<dbReference type="FunFam" id="1.25.40.10:FF:000031">
    <property type="entry name" value="Pentatricopeptide repeat-containing protein mitochondrial"/>
    <property type="match status" value="1"/>
</dbReference>
<evidence type="ECO:0000256" key="3">
    <source>
        <dbReference type="PROSITE-ProRule" id="PRU00708"/>
    </source>
</evidence>
<dbReference type="FunFam" id="1.25.40.10:FF:000144">
    <property type="entry name" value="Pentatricopeptide repeat-containing protein, mitochondrial"/>
    <property type="match status" value="1"/>
</dbReference>
<dbReference type="RefSeq" id="XP_022949997.1">
    <property type="nucleotide sequence ID" value="XM_023094229.1"/>
</dbReference>
<dbReference type="PROSITE" id="PS51375">
    <property type="entry name" value="PPR"/>
    <property type="match status" value="7"/>
</dbReference>
<organism evidence="5 7">
    <name type="scientific">Cucurbita moschata</name>
    <name type="common">Winter crookneck squash</name>
    <name type="synonym">Cucurbita pepo var. moschata</name>
    <dbReference type="NCBI Taxonomy" id="3662"/>
    <lineage>
        <taxon>Eukaryota</taxon>
        <taxon>Viridiplantae</taxon>
        <taxon>Streptophyta</taxon>
        <taxon>Embryophyta</taxon>
        <taxon>Tracheophyta</taxon>
        <taxon>Spermatophyta</taxon>
        <taxon>Magnoliopsida</taxon>
        <taxon>eudicotyledons</taxon>
        <taxon>Gunneridae</taxon>
        <taxon>Pentapetalae</taxon>
        <taxon>rosids</taxon>
        <taxon>fabids</taxon>
        <taxon>Cucurbitales</taxon>
        <taxon>Cucurbitaceae</taxon>
        <taxon>Cucurbiteae</taxon>
        <taxon>Cucurbita</taxon>
    </lineage>
</organism>
<name>A0A6J1GDL7_CUCMO</name>
<dbReference type="InterPro" id="IPR046848">
    <property type="entry name" value="E_motif"/>
</dbReference>
<dbReference type="SMR" id="A0A6J1GDL7"/>
<dbReference type="PANTHER" id="PTHR24015:SF1920">
    <property type="entry name" value="DYW DOMAIN-CONTAINING PROTEIN"/>
    <property type="match status" value="1"/>
</dbReference>
<dbReference type="Pfam" id="PF12854">
    <property type="entry name" value="PPR_1"/>
    <property type="match status" value="1"/>
</dbReference>
<dbReference type="InterPro" id="IPR032867">
    <property type="entry name" value="DYW_dom"/>
</dbReference>
<keyword evidence="2" id="KW-0677">Repeat</keyword>
<dbReference type="RefSeq" id="XP_022949990.1">
    <property type="nucleotide sequence ID" value="XM_023094222.1"/>
</dbReference>
<evidence type="ECO:0000313" key="8">
    <source>
        <dbReference type="RefSeq" id="XP_022950002.1"/>
    </source>
</evidence>
<gene>
    <name evidence="6 7 8" type="primary">LOC111453213</name>
</gene>
<feature type="repeat" description="PPR" evidence="3">
    <location>
        <begin position="287"/>
        <end position="317"/>
    </location>
</feature>
<dbReference type="AlphaFoldDB" id="A0A6J1GDL7"/>
<feature type="domain" description="DYW" evidence="4">
    <location>
        <begin position="803"/>
        <end position="895"/>
    </location>
</feature>
<feature type="repeat" description="PPR" evidence="3">
    <location>
        <begin position="356"/>
        <end position="386"/>
    </location>
</feature>
<dbReference type="FunFam" id="1.25.40.10:FF:000344">
    <property type="entry name" value="Pentatricopeptide repeat-containing protein"/>
    <property type="match status" value="1"/>
</dbReference>
<keyword evidence="5" id="KW-1185">Reference proteome</keyword>
<sequence length="895" mass="100618">MKPPKFRSNFNSSPETAQELLRSSLLKALSSAKNTSQLRAVHSWIIISGLGLSVVFSGKLISKYAQLKDPISSVSVFRTVSPTRNVYQWNSIIRALTRNGLFTQALGYYTEMRETKLQPDAYTFPSVINSCARLLDLKMGRVVHEHVEEMGFESDLYIGNALIDMYCRFGDLENARYMFDEMSDRDSVSWNSLISGYCSNGFWEEALDMYHKSRIIGMVPDCFTMSSVLLACGSLTAVEEGLKIHGVIEKIGIGGDIVTGNGLLSMYFKFERPRETGRVFTEMAAKDSVTWNTMICGYSQLGWHEESVKLFMAMIDEFAPDVLSVTSTIRACGHLGDLRIGKYVHKYLIGRGYECDTVACNILIDMYAKCGDLLAAQEVFDTMNRKDSVTWNSLINGYTQRGYYKEGMENFKIMKRESKPDSVTFVLLLSLCSQLADISQGRGIHCDVIKSGFEDELIIGNALLDMYAKCGGMDDLLKAFSYMRARDIISWNTLIASSVHFDDCTVGYQAISEMRTEGLMPDEATILGILPMCSLLAARRQGKEIHCCIFKLGLELDVPIGNALIEMYSKCGSLENCTKVFNYMKEKDVVTWTALISAFGMYGEGKKALKAFQDMESSGVIPDSVAFIALIFAFSHSGMVKDGLAFFDRMKTDYNIEPRMEHYACVVDLLARSGLLARAEEFILSMPMKPDASLWGALLSACRVSGHTDIAQRVSNQILQLNSDNTGYYVLVSNVYATLGKWDQVRLVRNTMKNKGLKKEPGSSWIEIQKRVYVFRTSDKSFEQYDKVRDFLEYLTGLMAKEGYVADLQFALHDVEEDDKRDMLCGHSERLAIAFGLLNTKPGSPLLVMKNLRVCGDCHTVTKYITKIMQREILVRDANRFHLFKDGTCSCGDHW</sequence>
<reference evidence="6 7" key="1">
    <citation type="submission" date="2025-04" db="UniProtKB">
        <authorList>
            <consortium name="RefSeq"/>
        </authorList>
    </citation>
    <scope>IDENTIFICATION</scope>
    <source>
        <tissue evidence="6 7">Young leaves</tissue>
    </source>
</reference>
<evidence type="ECO:0000313" key="7">
    <source>
        <dbReference type="RefSeq" id="XP_022949997.1"/>
    </source>
</evidence>
<comment type="similarity">
    <text evidence="1">Belongs to the PPR family. PCMP-H subfamily.</text>
</comment>
<dbReference type="GO" id="GO:0008270">
    <property type="term" value="F:zinc ion binding"/>
    <property type="evidence" value="ECO:0007669"/>
    <property type="project" value="InterPro"/>
</dbReference>
<evidence type="ECO:0000256" key="1">
    <source>
        <dbReference type="ARBA" id="ARBA00006643"/>
    </source>
</evidence>
<feature type="repeat" description="PPR" evidence="3">
    <location>
        <begin position="387"/>
        <end position="421"/>
    </location>
</feature>
<evidence type="ECO:0000256" key="2">
    <source>
        <dbReference type="ARBA" id="ARBA00022737"/>
    </source>
</evidence>
<dbReference type="GO" id="GO:0009451">
    <property type="term" value="P:RNA modification"/>
    <property type="evidence" value="ECO:0007669"/>
    <property type="project" value="InterPro"/>
</dbReference>
<evidence type="ECO:0000313" key="6">
    <source>
        <dbReference type="RefSeq" id="XP_022949990.1"/>
    </source>
</evidence>
<dbReference type="GeneID" id="111453213"/>
<dbReference type="KEGG" id="cmos:111453213"/>
<dbReference type="Pfam" id="PF01535">
    <property type="entry name" value="PPR"/>
    <property type="match status" value="1"/>
</dbReference>
<dbReference type="Gene3D" id="1.25.40.10">
    <property type="entry name" value="Tetratricopeptide repeat domain"/>
    <property type="match status" value="7"/>
</dbReference>
<dbReference type="FunFam" id="1.25.40.10:FF:000366">
    <property type="entry name" value="Pentatricopeptide (PPR) repeat-containing protein"/>
    <property type="match status" value="1"/>
</dbReference>
<dbReference type="InterPro" id="IPR046960">
    <property type="entry name" value="PPR_At4g14850-like_plant"/>
</dbReference>
<evidence type="ECO:0000259" key="4">
    <source>
        <dbReference type="Pfam" id="PF14432"/>
    </source>
</evidence>
<evidence type="ECO:0000313" key="5">
    <source>
        <dbReference type="Proteomes" id="UP000504609"/>
    </source>
</evidence>
<protein>
    <submittedName>
        <fullName evidence="6 7">Pentatricopeptide repeat-containing protein At3g03580</fullName>
    </submittedName>
</protein>
<dbReference type="Proteomes" id="UP000504609">
    <property type="component" value="Unplaced"/>
</dbReference>
<dbReference type="InterPro" id="IPR002885">
    <property type="entry name" value="PPR_rpt"/>
</dbReference>
<feature type="repeat" description="PPR" evidence="3">
    <location>
        <begin position="186"/>
        <end position="220"/>
    </location>
</feature>
<dbReference type="GO" id="GO:0003723">
    <property type="term" value="F:RNA binding"/>
    <property type="evidence" value="ECO:0007669"/>
    <property type="project" value="InterPro"/>
</dbReference>
<feature type="repeat" description="PPR" evidence="3">
    <location>
        <begin position="85"/>
        <end position="119"/>
    </location>
</feature>
<dbReference type="NCBIfam" id="TIGR00756">
    <property type="entry name" value="PPR"/>
    <property type="match status" value="5"/>
</dbReference>
<accession>A0A6J1GDL7</accession>
<dbReference type="Pfam" id="PF20431">
    <property type="entry name" value="E_motif"/>
    <property type="match status" value="1"/>
</dbReference>
<dbReference type="Pfam" id="PF14432">
    <property type="entry name" value="DYW_deaminase"/>
    <property type="match status" value="1"/>
</dbReference>
<dbReference type="PANTHER" id="PTHR24015">
    <property type="entry name" value="OS07G0578800 PROTEIN-RELATED"/>
    <property type="match status" value="1"/>
</dbReference>